<accession>A0A7E4VJA0</accession>
<proteinExistence type="predicted"/>
<keyword evidence="1" id="KW-1185">Reference proteome</keyword>
<dbReference type="WBParaSite" id="Pan_g21627.t1">
    <property type="protein sequence ID" value="Pan_g21627.t1"/>
    <property type="gene ID" value="Pan_g21627"/>
</dbReference>
<evidence type="ECO:0000313" key="2">
    <source>
        <dbReference type="WBParaSite" id="Pan_g21627.t1"/>
    </source>
</evidence>
<dbReference type="AlphaFoldDB" id="A0A7E4VJA0"/>
<reference evidence="1" key="1">
    <citation type="journal article" date="2013" name="Genetics">
        <title>The draft genome and transcriptome of Panagrellus redivivus are shaped by the harsh demands of a free-living lifestyle.</title>
        <authorList>
            <person name="Srinivasan J."/>
            <person name="Dillman A.R."/>
            <person name="Macchietto M.G."/>
            <person name="Heikkinen L."/>
            <person name="Lakso M."/>
            <person name="Fracchia K.M."/>
            <person name="Antoshechkin I."/>
            <person name="Mortazavi A."/>
            <person name="Wong G."/>
            <person name="Sternberg P.W."/>
        </authorList>
    </citation>
    <scope>NUCLEOTIDE SEQUENCE [LARGE SCALE GENOMIC DNA]</scope>
    <source>
        <strain evidence="1">MT8872</strain>
    </source>
</reference>
<name>A0A7E4VJA0_PANRE</name>
<reference evidence="2" key="2">
    <citation type="submission" date="2020-10" db="UniProtKB">
        <authorList>
            <consortium name="WormBaseParasite"/>
        </authorList>
    </citation>
    <scope>IDENTIFICATION</scope>
</reference>
<dbReference type="Proteomes" id="UP000492821">
    <property type="component" value="Unassembled WGS sequence"/>
</dbReference>
<organism evidence="1 2">
    <name type="scientific">Panagrellus redivivus</name>
    <name type="common">Microworm</name>
    <dbReference type="NCBI Taxonomy" id="6233"/>
    <lineage>
        <taxon>Eukaryota</taxon>
        <taxon>Metazoa</taxon>
        <taxon>Ecdysozoa</taxon>
        <taxon>Nematoda</taxon>
        <taxon>Chromadorea</taxon>
        <taxon>Rhabditida</taxon>
        <taxon>Tylenchina</taxon>
        <taxon>Panagrolaimomorpha</taxon>
        <taxon>Panagrolaimoidea</taxon>
        <taxon>Panagrolaimidae</taxon>
        <taxon>Panagrellus</taxon>
    </lineage>
</organism>
<protein>
    <submittedName>
        <fullName evidence="2">MSP domain-containing protein</fullName>
    </submittedName>
</protein>
<sequence>MEQKEVSVAFSQLRNGYQASETISAKITYGKLFDPSPDDSIVIIPAGYLRVYEYPAVLAAPMRPKTSVTVKIENADDTESLFPVMPRIRQLRIIESAAKRRAVTVTVTFKNHKQTI</sequence>
<evidence type="ECO:0000313" key="1">
    <source>
        <dbReference type="Proteomes" id="UP000492821"/>
    </source>
</evidence>